<organism evidence="2 3">
    <name type="scientific">Acidipropionibacterium virtanenii</name>
    <dbReference type="NCBI Taxonomy" id="2057246"/>
    <lineage>
        <taxon>Bacteria</taxon>
        <taxon>Bacillati</taxon>
        <taxon>Actinomycetota</taxon>
        <taxon>Actinomycetes</taxon>
        <taxon>Propionibacteriales</taxon>
        <taxon>Propionibacteriaceae</taxon>
        <taxon>Acidipropionibacterium</taxon>
    </lineage>
</organism>
<accession>A0A344UTR9</accession>
<evidence type="ECO:0000313" key="3">
    <source>
        <dbReference type="Proteomes" id="UP000251995"/>
    </source>
</evidence>
<feature type="transmembrane region" description="Helical" evidence="1">
    <location>
        <begin position="85"/>
        <end position="104"/>
    </location>
</feature>
<name>A0A344UTR9_9ACTN</name>
<feature type="transmembrane region" description="Helical" evidence="1">
    <location>
        <begin position="26"/>
        <end position="49"/>
    </location>
</feature>
<proteinExistence type="predicted"/>
<feature type="transmembrane region" description="Helical" evidence="1">
    <location>
        <begin position="55"/>
        <end position="78"/>
    </location>
</feature>
<evidence type="ECO:0000256" key="1">
    <source>
        <dbReference type="SAM" id="Phobius"/>
    </source>
</evidence>
<protein>
    <submittedName>
        <fullName evidence="2">Uncharacterized protein</fullName>
    </submittedName>
</protein>
<keyword evidence="1" id="KW-0472">Membrane</keyword>
<keyword evidence="1" id="KW-1133">Transmembrane helix</keyword>
<dbReference type="AlphaFoldDB" id="A0A344UTR9"/>
<dbReference type="Proteomes" id="UP000251995">
    <property type="component" value="Chromosome"/>
</dbReference>
<dbReference type="KEGG" id="acij:JS278_01502"/>
<evidence type="ECO:0000313" key="2">
    <source>
        <dbReference type="EMBL" id="AXE38667.1"/>
    </source>
</evidence>
<gene>
    <name evidence="2" type="ORF">JS278_01502</name>
</gene>
<sequence>MICTATPFGKGIRVTRRSFPRSPLPVLLAAWSTWLSALALAGVGVGSVVAGHGRFSIGVGAMLIGYAMIVALIAWWVVRRVAWADGPLVASGTLHLVVVISLMASGAPRWVLVLAVLAGVAVVTALLPVSRRWLAGESVTG</sequence>
<keyword evidence="3" id="KW-1185">Reference proteome</keyword>
<dbReference type="EMBL" id="CP025198">
    <property type="protein sequence ID" value="AXE38667.1"/>
    <property type="molecule type" value="Genomic_DNA"/>
</dbReference>
<keyword evidence="1" id="KW-0812">Transmembrane</keyword>
<feature type="transmembrane region" description="Helical" evidence="1">
    <location>
        <begin position="110"/>
        <end position="129"/>
    </location>
</feature>
<reference evidence="2 3" key="1">
    <citation type="submission" date="2017-12" db="EMBL/GenBank/DDBJ databases">
        <title>The whole genome sequence of the Acidipropionibacterium virtanenii sp. nov. type strain JS278.</title>
        <authorList>
            <person name="Laine P."/>
            <person name="Deptula P."/>
            <person name="Varmanen P."/>
            <person name="Auvinen P."/>
        </authorList>
    </citation>
    <scope>NUCLEOTIDE SEQUENCE [LARGE SCALE GENOMIC DNA]</scope>
    <source>
        <strain evidence="2 3">JS278</strain>
    </source>
</reference>